<dbReference type="PROSITE" id="PS01162">
    <property type="entry name" value="QOR_ZETA_CRYSTAL"/>
    <property type="match status" value="1"/>
</dbReference>
<dbReference type="SMART" id="SM00829">
    <property type="entry name" value="PKS_ER"/>
    <property type="match status" value="1"/>
</dbReference>
<dbReference type="OrthoDB" id="9787435at2"/>
<evidence type="ECO:0000313" key="8">
    <source>
        <dbReference type="EMBL" id="KYG62359.1"/>
    </source>
</evidence>
<dbReference type="GO" id="GO:0003723">
    <property type="term" value="F:RNA binding"/>
    <property type="evidence" value="ECO:0007669"/>
    <property type="project" value="UniProtKB-KW"/>
</dbReference>
<dbReference type="Gene3D" id="3.90.180.10">
    <property type="entry name" value="Medium-chain alcohol dehydrogenases, catalytic domain"/>
    <property type="match status" value="1"/>
</dbReference>
<dbReference type="SUPFAM" id="SSF50129">
    <property type="entry name" value="GroES-like"/>
    <property type="match status" value="1"/>
</dbReference>
<dbReference type="Pfam" id="PF00107">
    <property type="entry name" value="ADH_zinc_N"/>
    <property type="match status" value="1"/>
</dbReference>
<dbReference type="InterPro" id="IPR013149">
    <property type="entry name" value="ADH-like_C"/>
</dbReference>
<dbReference type="PANTHER" id="PTHR44154">
    <property type="entry name" value="QUINONE OXIDOREDUCTASE"/>
    <property type="match status" value="1"/>
</dbReference>
<dbReference type="InterPro" id="IPR020843">
    <property type="entry name" value="ER"/>
</dbReference>
<keyword evidence="5" id="KW-0694">RNA-binding</keyword>
<dbReference type="EMBL" id="LUKD01000009">
    <property type="protein sequence ID" value="KYG62359.1"/>
    <property type="molecule type" value="Genomic_DNA"/>
</dbReference>
<proteinExistence type="predicted"/>
<feature type="domain" description="Enoyl reductase (ER)" evidence="7">
    <location>
        <begin position="10"/>
        <end position="311"/>
    </location>
</feature>
<evidence type="ECO:0000256" key="6">
    <source>
        <dbReference type="ARBA" id="ARBA00022990"/>
    </source>
</evidence>
<keyword evidence="3" id="KW-0963">Cytoplasm</keyword>
<protein>
    <submittedName>
        <fullName evidence="8">Zinc-binding dehydrogenase</fullName>
    </submittedName>
</protein>
<evidence type="ECO:0000256" key="2">
    <source>
        <dbReference type="ARBA" id="ARBA00011881"/>
    </source>
</evidence>
<dbReference type="SUPFAM" id="SSF51735">
    <property type="entry name" value="NAD(P)-binding Rossmann-fold domains"/>
    <property type="match status" value="1"/>
</dbReference>
<name>A0A162FV35_BDEBC</name>
<dbReference type="PANTHER" id="PTHR44154:SF1">
    <property type="entry name" value="QUINONE OXIDOREDUCTASE"/>
    <property type="match status" value="1"/>
</dbReference>
<dbReference type="Pfam" id="PF08240">
    <property type="entry name" value="ADH_N"/>
    <property type="match status" value="1"/>
</dbReference>
<dbReference type="GO" id="GO:0008270">
    <property type="term" value="F:zinc ion binding"/>
    <property type="evidence" value="ECO:0007669"/>
    <property type="project" value="InterPro"/>
</dbReference>
<dbReference type="Gene3D" id="3.40.50.720">
    <property type="entry name" value="NAD(P)-binding Rossmann-like Domain"/>
    <property type="match status" value="1"/>
</dbReference>
<dbReference type="AlphaFoldDB" id="A0A162FV35"/>
<dbReference type="GO" id="GO:0005737">
    <property type="term" value="C:cytoplasm"/>
    <property type="evidence" value="ECO:0007669"/>
    <property type="project" value="UniProtKB-SubCell"/>
</dbReference>
<dbReference type="InterPro" id="IPR051603">
    <property type="entry name" value="Zinc-ADH_QOR/CCCR"/>
</dbReference>
<gene>
    <name evidence="8" type="ORF">AZI87_17650</name>
</gene>
<evidence type="ECO:0000256" key="3">
    <source>
        <dbReference type="ARBA" id="ARBA00022490"/>
    </source>
</evidence>
<evidence type="ECO:0000256" key="1">
    <source>
        <dbReference type="ARBA" id="ARBA00004496"/>
    </source>
</evidence>
<reference evidence="8 9" key="1">
    <citation type="submission" date="2016-03" db="EMBL/GenBank/DDBJ databases">
        <authorList>
            <person name="Ploux O."/>
        </authorList>
    </citation>
    <scope>NUCLEOTIDE SEQUENCE [LARGE SCALE GENOMIC DNA]</scope>
    <source>
        <strain evidence="8 9">EC13</strain>
    </source>
</reference>
<dbReference type="GO" id="GO:0016491">
    <property type="term" value="F:oxidoreductase activity"/>
    <property type="evidence" value="ECO:0007669"/>
    <property type="project" value="InterPro"/>
</dbReference>
<dbReference type="CDD" id="cd05289">
    <property type="entry name" value="MDR_like_2"/>
    <property type="match status" value="1"/>
</dbReference>
<dbReference type="Proteomes" id="UP000075799">
    <property type="component" value="Unassembled WGS sequence"/>
</dbReference>
<organism evidence="8 9">
    <name type="scientific">Bdellovibrio bacteriovorus</name>
    <dbReference type="NCBI Taxonomy" id="959"/>
    <lineage>
        <taxon>Bacteria</taxon>
        <taxon>Pseudomonadati</taxon>
        <taxon>Bdellovibrionota</taxon>
        <taxon>Bdellovibrionia</taxon>
        <taxon>Bdellovibrionales</taxon>
        <taxon>Pseudobdellovibrionaceae</taxon>
        <taxon>Bdellovibrio</taxon>
    </lineage>
</organism>
<dbReference type="InterPro" id="IPR013154">
    <property type="entry name" value="ADH-like_N"/>
</dbReference>
<accession>A0A162FV35</accession>
<sequence length="314" mass="33943">MHTISINKFGGSEELKPQDLPLPTLDANEVLIRVEYAGVGPWDPAELHGEFEQYKSEKSHFPYILGSEGAGVIEAVGTNVKNFKIGDKVYASGFLNPKGGFYAEYVAIDEDLVFHVPKNLSLEQAAVMSGVGITALRGIEDTLNLKPGECILIFGASGGIGHLAVQIAKRLKARVVAVASGKDGVNLVSKLNPDVVLDGHSEDLVEQINQKIPDGLDAILLTAGGKQIKELFKCLKPQGRVVAPNGVTLPTETVPLVKTYDGNVEHEILERFHKMAESGKFEVHVSQIFPLEKVVDAHQALSEHHLGKLALKVH</sequence>
<dbReference type="InterPro" id="IPR002364">
    <property type="entry name" value="Quin_OxRdtase/zeta-crystal_CS"/>
</dbReference>
<evidence type="ECO:0000259" key="7">
    <source>
        <dbReference type="SMART" id="SM00829"/>
    </source>
</evidence>
<comment type="subcellular location">
    <subcellularLocation>
        <location evidence="1">Cytoplasm</location>
    </subcellularLocation>
</comment>
<dbReference type="InterPro" id="IPR036291">
    <property type="entry name" value="NAD(P)-bd_dom_sf"/>
</dbReference>
<dbReference type="InterPro" id="IPR011032">
    <property type="entry name" value="GroES-like_sf"/>
</dbReference>
<comment type="subunit">
    <text evidence="2">Homotetramer.</text>
</comment>
<comment type="caution">
    <text evidence="8">The sequence shown here is derived from an EMBL/GenBank/DDBJ whole genome shotgun (WGS) entry which is preliminary data.</text>
</comment>
<evidence type="ECO:0000313" key="9">
    <source>
        <dbReference type="Proteomes" id="UP000075799"/>
    </source>
</evidence>
<keyword evidence="4" id="KW-0521">NADP</keyword>
<evidence type="ECO:0000256" key="4">
    <source>
        <dbReference type="ARBA" id="ARBA00022857"/>
    </source>
</evidence>
<keyword evidence="6" id="KW-0007">Acetylation</keyword>
<evidence type="ECO:0000256" key="5">
    <source>
        <dbReference type="ARBA" id="ARBA00022884"/>
    </source>
</evidence>